<reference evidence="1 2" key="1">
    <citation type="submission" date="2024-05" db="EMBL/GenBank/DDBJ databases">
        <authorList>
            <person name="Wallberg A."/>
        </authorList>
    </citation>
    <scope>NUCLEOTIDE SEQUENCE [LARGE SCALE GENOMIC DNA]</scope>
</reference>
<dbReference type="EMBL" id="CAXKWB010013873">
    <property type="protein sequence ID" value="CAL4108886.1"/>
    <property type="molecule type" value="Genomic_DNA"/>
</dbReference>
<protein>
    <submittedName>
        <fullName evidence="1">Uncharacterized protein</fullName>
    </submittedName>
</protein>
<sequence length="106" mass="12186">MKEIHLSMVATITSFPISINQSIISPTRLSSWLNPLDWEVAMCFICWDSISSLSFIISLMESATSSGRFLFIISLREFVPFNFLYTSSYARHSNISWVFSSFPTHY</sequence>
<proteinExistence type="predicted"/>
<comment type="caution">
    <text evidence="1">The sequence shown here is derived from an EMBL/GenBank/DDBJ whole genome shotgun (WGS) entry which is preliminary data.</text>
</comment>
<dbReference type="AlphaFoldDB" id="A0AAV2QZI4"/>
<evidence type="ECO:0000313" key="2">
    <source>
        <dbReference type="Proteomes" id="UP001497623"/>
    </source>
</evidence>
<accession>A0AAV2QZI4</accession>
<gene>
    <name evidence="1" type="ORF">MNOR_LOCUS18996</name>
</gene>
<evidence type="ECO:0000313" key="1">
    <source>
        <dbReference type="EMBL" id="CAL4108886.1"/>
    </source>
</evidence>
<name>A0AAV2QZI4_MEGNR</name>
<keyword evidence="2" id="KW-1185">Reference proteome</keyword>
<dbReference type="Proteomes" id="UP001497623">
    <property type="component" value="Unassembled WGS sequence"/>
</dbReference>
<organism evidence="1 2">
    <name type="scientific">Meganyctiphanes norvegica</name>
    <name type="common">Northern krill</name>
    <name type="synonym">Thysanopoda norvegica</name>
    <dbReference type="NCBI Taxonomy" id="48144"/>
    <lineage>
        <taxon>Eukaryota</taxon>
        <taxon>Metazoa</taxon>
        <taxon>Ecdysozoa</taxon>
        <taxon>Arthropoda</taxon>
        <taxon>Crustacea</taxon>
        <taxon>Multicrustacea</taxon>
        <taxon>Malacostraca</taxon>
        <taxon>Eumalacostraca</taxon>
        <taxon>Eucarida</taxon>
        <taxon>Euphausiacea</taxon>
        <taxon>Euphausiidae</taxon>
        <taxon>Meganyctiphanes</taxon>
    </lineage>
</organism>